<sequence>MKLKPRDPENFYVALQAAGMPEVPREFSVLPQHQVIPGAILAEISNFILSFDRVTAREAWQAAALRDAPVIVQRKRPEVCFFSAWDFHLPPGGAWQLIEFNDNGSGFMFAAIINAVYYEAAGLAQEQRIVAPARLAAFSQHIGDLVAREARAFFGDCPAGLFLILDDAEPLQQGRFRKELQLLCDLLHRRGWQSELGCPAELRWDGQQLLLKGKAVSFIVNRSTDFFWQSEDFSALRTAYHAGRVYVAPNPFTYATRSDKRLLAWLSLSHWDKELGIEPRERQILNDHVPETHLIRTENVEALAQRKQEFVFKPLHGFAGRGLLHSAAVGRSRLRRLVTHSEGYVAQKRVPKPSMETDGVPLWTDLRVWAYRGEIFHLSGRASLRSDRLDLKPPGGWLPTYASL</sequence>
<dbReference type="SUPFAM" id="SSF56059">
    <property type="entry name" value="Glutathione synthetase ATP-binding domain-like"/>
    <property type="match status" value="1"/>
</dbReference>
<evidence type="ECO:0000313" key="1">
    <source>
        <dbReference type="EMBL" id="WEX80561.1"/>
    </source>
</evidence>
<evidence type="ECO:0000313" key="2">
    <source>
        <dbReference type="Proteomes" id="UP001235547"/>
    </source>
</evidence>
<evidence type="ECO:0008006" key="3">
    <source>
        <dbReference type="Google" id="ProtNLM"/>
    </source>
</evidence>
<gene>
    <name evidence="1" type="ORF">PYH38_002012</name>
</gene>
<protein>
    <recommendedName>
        <fullName evidence="3">Circularly permuted type 2 ATP-grasp protein</fullName>
    </recommendedName>
</protein>
<proteinExistence type="predicted"/>
<dbReference type="EMBL" id="CP120370">
    <property type="protein sequence ID" value="WEX80561.1"/>
    <property type="molecule type" value="Genomic_DNA"/>
</dbReference>
<dbReference type="RefSeq" id="WP_280731277.1">
    <property type="nucleotide sequence ID" value="NZ_CP120367.1"/>
</dbReference>
<organism evidence="1 2">
    <name type="scientific">Sinorhizobium numidicum</name>
    <dbReference type="NCBI Taxonomy" id="680248"/>
    <lineage>
        <taxon>Bacteria</taxon>
        <taxon>Pseudomonadati</taxon>
        <taxon>Pseudomonadota</taxon>
        <taxon>Alphaproteobacteria</taxon>
        <taxon>Hyphomicrobiales</taxon>
        <taxon>Rhizobiaceae</taxon>
        <taxon>Sinorhizobium/Ensifer group</taxon>
        <taxon>Sinorhizobium</taxon>
    </lineage>
</organism>
<dbReference type="Proteomes" id="UP001235547">
    <property type="component" value="Chromosome 2"/>
</dbReference>
<reference evidence="1 2" key="1">
    <citation type="submission" date="2023-03" db="EMBL/GenBank/DDBJ databases">
        <authorList>
            <person name="Kaur S."/>
            <person name="Espinosa-Saiz D."/>
            <person name="Velazquez E."/>
            <person name="Menendez E."/>
            <person name="diCenzo G.C."/>
        </authorList>
    </citation>
    <scope>NUCLEOTIDE SEQUENCE [LARGE SCALE GENOMIC DNA]</scope>
    <source>
        <strain evidence="1 2">LMG 27395</strain>
    </source>
</reference>
<accession>A0ABY8CU78</accession>
<name>A0ABY8CU78_9HYPH</name>
<keyword evidence="2" id="KW-1185">Reference proteome</keyword>